<reference evidence="2 3" key="1">
    <citation type="submission" date="2020-05" db="EMBL/GenBank/DDBJ databases">
        <authorList>
            <person name="Ruan W."/>
            <person name="Jeon C.O."/>
            <person name="Chun B.H."/>
        </authorList>
    </citation>
    <scope>NUCLEOTIDE SEQUENCE [LARGE SCALE GENOMIC DNA]</scope>
    <source>
        <strain evidence="2 3">TBZ9</strain>
    </source>
</reference>
<evidence type="ECO:0000313" key="2">
    <source>
        <dbReference type="EMBL" id="NOG32911.1"/>
    </source>
</evidence>
<dbReference type="Proteomes" id="UP000588806">
    <property type="component" value="Unassembled WGS sequence"/>
</dbReference>
<dbReference type="EMBL" id="JABFHI010000016">
    <property type="protein sequence ID" value="NOG32911.1"/>
    <property type="molecule type" value="Genomic_DNA"/>
</dbReference>
<feature type="region of interest" description="Disordered" evidence="1">
    <location>
        <begin position="14"/>
        <end position="64"/>
    </location>
</feature>
<comment type="caution">
    <text evidence="2">The sequence shown here is derived from an EMBL/GenBank/DDBJ whole genome shotgun (WGS) entry which is preliminary data.</text>
</comment>
<evidence type="ECO:0000256" key="1">
    <source>
        <dbReference type="SAM" id="MobiDB-lite"/>
    </source>
</evidence>
<dbReference type="AlphaFoldDB" id="A0A7Y3XC43"/>
<protein>
    <submittedName>
        <fullName evidence="2">Uncharacterized protein</fullName>
    </submittedName>
</protein>
<gene>
    <name evidence="2" type="ORF">HLB35_16100</name>
</gene>
<organism evidence="2 3">
    <name type="scientific">Vreelandella azerica</name>
    <dbReference type="NCBI Taxonomy" id="2732867"/>
    <lineage>
        <taxon>Bacteria</taxon>
        <taxon>Pseudomonadati</taxon>
        <taxon>Pseudomonadota</taxon>
        <taxon>Gammaproteobacteria</taxon>
        <taxon>Oceanospirillales</taxon>
        <taxon>Halomonadaceae</taxon>
        <taxon>Vreelandella</taxon>
    </lineage>
</organism>
<dbReference type="RefSeq" id="WP_171703366.1">
    <property type="nucleotide sequence ID" value="NZ_JABFHI010000016.1"/>
</dbReference>
<sequence length="155" mass="17029">MTLEEMAKLLEIENCQRKTSPAAPIMSKPAPTPVAAKLPQDSPQQASEPKESLPQAPPEPAFDARQRALEIVCMETAGERHAAFLESFSWNQDDYDALDIALEPLIDASTGELTNEGRHLRAELLPSETLSPQREERVQNEQDWEPPGSPGGPGF</sequence>
<evidence type="ECO:0000313" key="3">
    <source>
        <dbReference type="Proteomes" id="UP000588806"/>
    </source>
</evidence>
<accession>A0A7Y3XC43</accession>
<name>A0A7Y3XC43_9GAMM</name>
<keyword evidence="3" id="KW-1185">Reference proteome</keyword>
<proteinExistence type="predicted"/>
<feature type="region of interest" description="Disordered" evidence="1">
    <location>
        <begin position="124"/>
        <end position="155"/>
    </location>
</feature>
<reference evidence="2 3" key="2">
    <citation type="submission" date="2020-06" db="EMBL/GenBank/DDBJ databases">
        <title>Halomonas songnenensis sp. nov., a moderately halophilic bacterium isolated from saline and alkaline soils.</title>
        <authorList>
            <person name="Jiang J."/>
            <person name="Pan Y."/>
        </authorList>
    </citation>
    <scope>NUCLEOTIDE SEQUENCE [LARGE SCALE GENOMIC DNA]</scope>
    <source>
        <strain evidence="2 3">TBZ9</strain>
    </source>
</reference>